<organism evidence="1 2">
    <name type="scientific">Solirubrobacter pauli</name>
    <dbReference type="NCBI Taxonomy" id="166793"/>
    <lineage>
        <taxon>Bacteria</taxon>
        <taxon>Bacillati</taxon>
        <taxon>Actinomycetota</taxon>
        <taxon>Thermoleophilia</taxon>
        <taxon>Solirubrobacterales</taxon>
        <taxon>Solirubrobacteraceae</taxon>
        <taxon>Solirubrobacter</taxon>
    </lineage>
</organism>
<name>A0A660L5N0_9ACTN</name>
<dbReference type="Proteomes" id="UP000278962">
    <property type="component" value="Unassembled WGS sequence"/>
</dbReference>
<keyword evidence="2" id="KW-1185">Reference proteome</keyword>
<comment type="caution">
    <text evidence="1">The sequence shown here is derived from an EMBL/GenBank/DDBJ whole genome shotgun (WGS) entry which is preliminary data.</text>
</comment>
<proteinExistence type="predicted"/>
<dbReference type="EMBL" id="RBIL01000001">
    <property type="protein sequence ID" value="RKQ90412.1"/>
    <property type="molecule type" value="Genomic_DNA"/>
</dbReference>
<accession>A0A660L5N0</accession>
<sequence>MRVDQLFLRLDGRVFEVLSAESDYQHRVHVDVVGFAVKGPDRKGTYKVRIGILDGEELKLGATRTQVELDAAQFERFERLVAAAKAARDAGPDPW</sequence>
<gene>
    <name evidence="1" type="ORF">C8N24_0214</name>
</gene>
<reference evidence="1 2" key="1">
    <citation type="submission" date="2018-10" db="EMBL/GenBank/DDBJ databases">
        <title>Genomic Encyclopedia of Archaeal and Bacterial Type Strains, Phase II (KMG-II): from individual species to whole genera.</title>
        <authorList>
            <person name="Goeker M."/>
        </authorList>
    </citation>
    <scope>NUCLEOTIDE SEQUENCE [LARGE SCALE GENOMIC DNA]</scope>
    <source>
        <strain evidence="1 2">DSM 14954</strain>
    </source>
</reference>
<evidence type="ECO:0000313" key="2">
    <source>
        <dbReference type="Proteomes" id="UP000278962"/>
    </source>
</evidence>
<protein>
    <submittedName>
        <fullName evidence="1">Uncharacterized protein</fullName>
    </submittedName>
</protein>
<dbReference type="AlphaFoldDB" id="A0A660L5N0"/>
<evidence type="ECO:0000313" key="1">
    <source>
        <dbReference type="EMBL" id="RKQ90412.1"/>
    </source>
</evidence>